<dbReference type="AlphaFoldDB" id="A0A9D1M1P7"/>
<name>A0A9D1M1P7_9FIRM</name>
<dbReference type="Proteomes" id="UP000824093">
    <property type="component" value="Unassembled WGS sequence"/>
</dbReference>
<accession>A0A9D1M1P7</accession>
<feature type="coiled-coil region" evidence="1">
    <location>
        <begin position="63"/>
        <end position="111"/>
    </location>
</feature>
<feature type="region of interest" description="Disordered" evidence="2">
    <location>
        <begin position="1"/>
        <end position="22"/>
    </location>
</feature>
<dbReference type="EMBL" id="DVNH01000032">
    <property type="protein sequence ID" value="HIU51911.1"/>
    <property type="molecule type" value="Genomic_DNA"/>
</dbReference>
<evidence type="ECO:0000313" key="4">
    <source>
        <dbReference type="Proteomes" id="UP000824093"/>
    </source>
</evidence>
<organism evidence="3 4">
    <name type="scientific">Candidatus Merdicola faecigallinarum</name>
    <dbReference type="NCBI Taxonomy" id="2840862"/>
    <lineage>
        <taxon>Bacteria</taxon>
        <taxon>Bacillati</taxon>
        <taxon>Bacillota</taxon>
        <taxon>Clostridia</taxon>
        <taxon>Candidatus Merdicola</taxon>
    </lineage>
</organism>
<protein>
    <submittedName>
        <fullName evidence="3">Uncharacterized protein</fullName>
    </submittedName>
</protein>
<keyword evidence="1" id="KW-0175">Coiled coil</keyword>
<evidence type="ECO:0000256" key="2">
    <source>
        <dbReference type="SAM" id="MobiDB-lite"/>
    </source>
</evidence>
<reference evidence="3" key="2">
    <citation type="journal article" date="2021" name="PeerJ">
        <title>Extensive microbial diversity within the chicken gut microbiome revealed by metagenomics and culture.</title>
        <authorList>
            <person name="Gilroy R."/>
            <person name="Ravi A."/>
            <person name="Getino M."/>
            <person name="Pursley I."/>
            <person name="Horton D.L."/>
            <person name="Alikhan N.F."/>
            <person name="Baker D."/>
            <person name="Gharbi K."/>
            <person name="Hall N."/>
            <person name="Watson M."/>
            <person name="Adriaenssens E.M."/>
            <person name="Foster-Nyarko E."/>
            <person name="Jarju S."/>
            <person name="Secka A."/>
            <person name="Antonio M."/>
            <person name="Oren A."/>
            <person name="Chaudhuri R.R."/>
            <person name="La Ragione R."/>
            <person name="Hildebrand F."/>
            <person name="Pallen M.J."/>
        </authorList>
    </citation>
    <scope>NUCLEOTIDE SEQUENCE</scope>
    <source>
        <strain evidence="3">CHK195-15760</strain>
    </source>
</reference>
<gene>
    <name evidence="3" type="ORF">IAB70_04755</name>
</gene>
<proteinExistence type="predicted"/>
<sequence>MAEKELVTNQLMEEAEKNQEHLKELEEKVNEIPALLDKEYERGKKEATAEITKDNKYATELLKKDFQNTIDRQNDKIESLQEEIQKVNKEKEDLQTKLDNAYLQVKEMATKTVEATGGVKILGNNAGEGNKA</sequence>
<reference evidence="3" key="1">
    <citation type="submission" date="2020-10" db="EMBL/GenBank/DDBJ databases">
        <authorList>
            <person name="Gilroy R."/>
        </authorList>
    </citation>
    <scope>NUCLEOTIDE SEQUENCE</scope>
    <source>
        <strain evidence="3">CHK195-15760</strain>
    </source>
</reference>
<evidence type="ECO:0000313" key="3">
    <source>
        <dbReference type="EMBL" id="HIU51911.1"/>
    </source>
</evidence>
<evidence type="ECO:0000256" key="1">
    <source>
        <dbReference type="SAM" id="Coils"/>
    </source>
</evidence>
<comment type="caution">
    <text evidence="3">The sequence shown here is derived from an EMBL/GenBank/DDBJ whole genome shotgun (WGS) entry which is preliminary data.</text>
</comment>